<feature type="region of interest" description="Disordered" evidence="1">
    <location>
        <begin position="1"/>
        <end position="22"/>
    </location>
</feature>
<feature type="compositionally biased region" description="Polar residues" evidence="1">
    <location>
        <begin position="39"/>
        <end position="62"/>
    </location>
</feature>
<feature type="region of interest" description="Disordered" evidence="1">
    <location>
        <begin position="37"/>
        <end position="62"/>
    </location>
</feature>
<proteinExistence type="predicted"/>
<keyword evidence="3" id="KW-1185">Reference proteome</keyword>
<evidence type="ECO:0000256" key="1">
    <source>
        <dbReference type="SAM" id="MobiDB-lite"/>
    </source>
</evidence>
<evidence type="ECO:0000313" key="2">
    <source>
        <dbReference type="EMBL" id="GFH60470.1"/>
    </source>
</evidence>
<dbReference type="EMBL" id="BLLK01000069">
    <property type="protein sequence ID" value="GFH60470.1"/>
    <property type="molecule type" value="Genomic_DNA"/>
</dbReference>
<name>A0AAD3HEA5_9STRA</name>
<organism evidence="2 3">
    <name type="scientific">Chaetoceros tenuissimus</name>
    <dbReference type="NCBI Taxonomy" id="426638"/>
    <lineage>
        <taxon>Eukaryota</taxon>
        <taxon>Sar</taxon>
        <taxon>Stramenopiles</taxon>
        <taxon>Ochrophyta</taxon>
        <taxon>Bacillariophyta</taxon>
        <taxon>Coscinodiscophyceae</taxon>
        <taxon>Chaetocerotophycidae</taxon>
        <taxon>Chaetocerotales</taxon>
        <taxon>Chaetocerotaceae</taxon>
        <taxon>Chaetoceros</taxon>
    </lineage>
</organism>
<gene>
    <name evidence="2" type="ORF">CTEN210_16946</name>
</gene>
<comment type="caution">
    <text evidence="2">The sequence shown here is derived from an EMBL/GenBank/DDBJ whole genome shotgun (WGS) entry which is preliminary data.</text>
</comment>
<reference evidence="2 3" key="1">
    <citation type="journal article" date="2021" name="Sci. Rep.">
        <title>The genome of the diatom Chaetoceros tenuissimus carries an ancient integrated fragment of an extant virus.</title>
        <authorList>
            <person name="Hongo Y."/>
            <person name="Kimura K."/>
            <person name="Takaki Y."/>
            <person name="Yoshida Y."/>
            <person name="Baba S."/>
            <person name="Kobayashi G."/>
            <person name="Nagasaki K."/>
            <person name="Hano T."/>
            <person name="Tomaru Y."/>
        </authorList>
    </citation>
    <scope>NUCLEOTIDE SEQUENCE [LARGE SCALE GENOMIC DNA]</scope>
    <source>
        <strain evidence="2 3">NIES-3715</strain>
    </source>
</reference>
<feature type="compositionally biased region" description="Polar residues" evidence="1">
    <location>
        <begin position="1"/>
        <end position="12"/>
    </location>
</feature>
<dbReference type="Proteomes" id="UP001054902">
    <property type="component" value="Unassembled WGS sequence"/>
</dbReference>
<protein>
    <submittedName>
        <fullName evidence="2">Uncharacterized protein</fullName>
    </submittedName>
</protein>
<accession>A0AAD3HEA5</accession>
<evidence type="ECO:0000313" key="3">
    <source>
        <dbReference type="Proteomes" id="UP001054902"/>
    </source>
</evidence>
<sequence>MNSIKQNNSNDNAPLRRDSPFNLVEENTMSIGAMETETNDTSHQLSANSSQEAKTQNDIDSETIQHNIPFSSMRNSSVISCSSDELHNDQNEPLDYRQDWSSEIQNTFIYIMRTHDLFQNSQDETMECDSDSIASIDIDSVCEEEIEGPIGEWIDNEEMIW</sequence>
<dbReference type="AlphaFoldDB" id="A0AAD3HEA5"/>